<organism evidence="10 11">
    <name type="scientific">Merluccius polli</name>
    <name type="common">Benguela hake</name>
    <name type="synonym">Merluccius cadenati</name>
    <dbReference type="NCBI Taxonomy" id="89951"/>
    <lineage>
        <taxon>Eukaryota</taxon>
        <taxon>Metazoa</taxon>
        <taxon>Chordata</taxon>
        <taxon>Craniata</taxon>
        <taxon>Vertebrata</taxon>
        <taxon>Euteleostomi</taxon>
        <taxon>Actinopterygii</taxon>
        <taxon>Neopterygii</taxon>
        <taxon>Teleostei</taxon>
        <taxon>Neoteleostei</taxon>
        <taxon>Acanthomorphata</taxon>
        <taxon>Zeiogadaria</taxon>
        <taxon>Gadariae</taxon>
        <taxon>Gadiformes</taxon>
        <taxon>Gadoidei</taxon>
        <taxon>Merlucciidae</taxon>
        <taxon>Merluccius</taxon>
    </lineage>
</organism>
<dbReference type="PANTHER" id="PTHR13636">
    <property type="entry name" value="TRANSMEMBRANE PROTEIN 258"/>
    <property type="match status" value="1"/>
</dbReference>
<dbReference type="AlphaFoldDB" id="A0AA47MS44"/>
<accession>A0AA47MS44</accession>
<feature type="transmembrane region" description="Helical" evidence="9">
    <location>
        <begin position="57"/>
        <end position="82"/>
    </location>
</feature>
<keyword evidence="5 9" id="KW-1133">Transmembrane helix</keyword>
<keyword evidence="11" id="KW-1185">Reference proteome</keyword>
<comment type="similarity">
    <text evidence="2">Belongs to the OST5 family.</text>
</comment>
<evidence type="ECO:0000256" key="2">
    <source>
        <dbReference type="ARBA" id="ARBA00009825"/>
    </source>
</evidence>
<gene>
    <name evidence="10" type="primary">TMEM258</name>
    <name evidence="10" type="ORF">N1851_015997</name>
</gene>
<protein>
    <recommendedName>
        <fullName evidence="3">Dolichyl-diphosphooligosaccharide--protein glycosyltransferase subunit TMEM258</fullName>
    </recommendedName>
    <alternativeName>
        <fullName evidence="7">Transmembrane protein 258</fullName>
    </alternativeName>
</protein>
<proteinExistence type="inferred from homology"/>
<sequence>MHLSPSLQELEAMTRYTSPVNPAVFPHLTVVLLAIGMFFTAYEVTSTKYTRDVYKELLISLVASLFMGFGVLFLLLWVGIYASRNHGESPYSLGSPRNSAVPVEADAEGQVEGGDPQQSPVAPEEQGDQAHLEHELTEGVDEEVIGQQAQLNHQHQGVAAGLEHGGTSCSLFRPHLTTTDRFDVAVKPNHMLCCAGLEVSKRMDCDLSTVFPSFREKCYNIVASPRPSNGHFAWLLQVSLVGTSPQSIPVKNTLDVVIVTQ</sequence>
<dbReference type="InterPro" id="IPR007915">
    <property type="entry name" value="TMEM258/Ost5"/>
</dbReference>
<keyword evidence="4 9" id="KW-0812">Transmembrane</keyword>
<evidence type="ECO:0000256" key="5">
    <source>
        <dbReference type="ARBA" id="ARBA00022989"/>
    </source>
</evidence>
<keyword evidence="6 9" id="KW-0472">Membrane</keyword>
<comment type="subcellular location">
    <subcellularLocation>
        <location evidence="1">Membrane</location>
        <topology evidence="1">Multi-pass membrane protein</topology>
    </subcellularLocation>
</comment>
<dbReference type="Proteomes" id="UP001174136">
    <property type="component" value="Unassembled WGS sequence"/>
</dbReference>
<dbReference type="EMBL" id="JAOPHQ010002886">
    <property type="protein sequence ID" value="KAK0145119.1"/>
    <property type="molecule type" value="Genomic_DNA"/>
</dbReference>
<dbReference type="GO" id="GO:0008250">
    <property type="term" value="C:oligosaccharyltransferase complex"/>
    <property type="evidence" value="ECO:0007669"/>
    <property type="project" value="InterPro"/>
</dbReference>
<evidence type="ECO:0000256" key="9">
    <source>
        <dbReference type="SAM" id="Phobius"/>
    </source>
</evidence>
<feature type="region of interest" description="Disordered" evidence="8">
    <location>
        <begin position="89"/>
        <end position="130"/>
    </location>
</feature>
<reference evidence="10" key="1">
    <citation type="journal article" date="2023" name="Front. Mar. Sci.">
        <title>A new Merluccius polli reference genome to investigate the effects of global change in West African waters.</title>
        <authorList>
            <person name="Mateo J.L."/>
            <person name="Blanco-Fernandez C."/>
            <person name="Garcia-Vazquez E."/>
            <person name="Machado-Schiaffino G."/>
        </authorList>
    </citation>
    <scope>NUCLEOTIDE SEQUENCE</scope>
    <source>
        <strain evidence="10">C29</strain>
        <tissue evidence="10">Fin</tissue>
    </source>
</reference>
<evidence type="ECO:0000256" key="6">
    <source>
        <dbReference type="ARBA" id="ARBA00023136"/>
    </source>
</evidence>
<evidence type="ECO:0000313" key="10">
    <source>
        <dbReference type="EMBL" id="KAK0145119.1"/>
    </source>
</evidence>
<feature type="transmembrane region" description="Helical" evidence="9">
    <location>
        <begin position="24"/>
        <end position="45"/>
    </location>
</feature>
<dbReference type="Pfam" id="PF05251">
    <property type="entry name" value="Ost5"/>
    <property type="match status" value="1"/>
</dbReference>
<evidence type="ECO:0000256" key="7">
    <source>
        <dbReference type="ARBA" id="ARBA00049816"/>
    </source>
</evidence>
<name>A0AA47MS44_MERPO</name>
<evidence type="ECO:0000256" key="8">
    <source>
        <dbReference type="SAM" id="MobiDB-lite"/>
    </source>
</evidence>
<evidence type="ECO:0000313" key="11">
    <source>
        <dbReference type="Proteomes" id="UP001174136"/>
    </source>
</evidence>
<evidence type="ECO:0000256" key="4">
    <source>
        <dbReference type="ARBA" id="ARBA00022692"/>
    </source>
</evidence>
<comment type="caution">
    <text evidence="10">The sequence shown here is derived from an EMBL/GenBank/DDBJ whole genome shotgun (WGS) entry which is preliminary data.</text>
</comment>
<evidence type="ECO:0000256" key="1">
    <source>
        <dbReference type="ARBA" id="ARBA00004141"/>
    </source>
</evidence>
<evidence type="ECO:0000256" key="3">
    <source>
        <dbReference type="ARBA" id="ARBA00017779"/>
    </source>
</evidence>